<gene>
    <name evidence="1" type="ORF">SAMN02745168_2724</name>
</gene>
<dbReference type="InterPro" id="IPR023606">
    <property type="entry name" value="CoA-Trfase_III_dom_1_sf"/>
</dbReference>
<accession>A0A1W2CC64</accession>
<dbReference type="AlphaFoldDB" id="A0A1W2CC64"/>
<dbReference type="SUPFAM" id="SSF89796">
    <property type="entry name" value="CoA-transferase family III (CaiB/BaiF)"/>
    <property type="match status" value="1"/>
</dbReference>
<keyword evidence="2" id="KW-1185">Reference proteome</keyword>
<dbReference type="OrthoDB" id="9797653at2"/>
<name>A0A1W2CC64_9FIRM</name>
<sequence length="397" mass="43440">MPGALSGLKILDFTTLLPGPYATMFFSDLGADVLKVASASRPDIGEHSKPFLPGTDVSASVAYLGRNKRCMTLNLKDPRSAEVIHRLITLQGYDIVIEQFRPGVMAKLNLGYEQLRKIKPDLIYCSLTGYGQSGPMTDRAGHDINYIARSGIASYSGKRGEVPPLLAMQVADVAAGSCNAVIGILASVIYRRESGQGQYIDVSMTDGMMAFNTFLGASFLTDGKVPRPEDNFVNGGSLYDYYETGDGEYLSFGGLEPQFSRNFFIAVGRPDLISGGVTPPELSKVKEEIREILKSKSRDEWMQIFDSTDACVEPVLNLEELERDKLANAREMIVRVPAADGRMVKQLANPIKFSKTKPEYRFTGGKPSAGIDTRAVMAELGYSEDEILNFTDTGLFD</sequence>
<keyword evidence="1" id="KW-0808">Transferase</keyword>
<organism evidence="1 2">
    <name type="scientific">Papillibacter cinnamivorans DSM 12816</name>
    <dbReference type="NCBI Taxonomy" id="1122930"/>
    <lineage>
        <taxon>Bacteria</taxon>
        <taxon>Bacillati</taxon>
        <taxon>Bacillota</taxon>
        <taxon>Clostridia</taxon>
        <taxon>Eubacteriales</taxon>
        <taxon>Oscillospiraceae</taxon>
        <taxon>Papillibacter</taxon>
    </lineage>
</organism>
<dbReference type="Proteomes" id="UP000192790">
    <property type="component" value="Unassembled WGS sequence"/>
</dbReference>
<dbReference type="Gene3D" id="3.30.1540.10">
    <property type="entry name" value="formyl-coa transferase, domain 3"/>
    <property type="match status" value="1"/>
</dbReference>
<dbReference type="Pfam" id="PF02515">
    <property type="entry name" value="CoA_transf_3"/>
    <property type="match status" value="1"/>
</dbReference>
<dbReference type="EMBL" id="FWXW01000009">
    <property type="protein sequence ID" value="SMC82666.1"/>
    <property type="molecule type" value="Genomic_DNA"/>
</dbReference>
<reference evidence="1 2" key="1">
    <citation type="submission" date="2017-04" db="EMBL/GenBank/DDBJ databases">
        <authorList>
            <person name="Afonso C.L."/>
            <person name="Miller P.J."/>
            <person name="Scott M.A."/>
            <person name="Spackman E."/>
            <person name="Goraichik I."/>
            <person name="Dimitrov K.M."/>
            <person name="Suarez D.L."/>
            <person name="Swayne D.E."/>
        </authorList>
    </citation>
    <scope>NUCLEOTIDE SEQUENCE [LARGE SCALE GENOMIC DNA]</scope>
    <source>
        <strain evidence="1 2">DSM 12816</strain>
    </source>
</reference>
<dbReference type="InterPro" id="IPR044855">
    <property type="entry name" value="CoA-Trfase_III_dom3_sf"/>
</dbReference>
<dbReference type="STRING" id="1122930.SAMN02745168_2724"/>
<dbReference type="InterPro" id="IPR003673">
    <property type="entry name" value="CoA-Trfase_fam_III"/>
</dbReference>
<dbReference type="PANTHER" id="PTHR48228">
    <property type="entry name" value="SUCCINYL-COA--D-CITRAMALATE COA-TRANSFERASE"/>
    <property type="match status" value="1"/>
</dbReference>
<dbReference type="GO" id="GO:0016740">
    <property type="term" value="F:transferase activity"/>
    <property type="evidence" value="ECO:0007669"/>
    <property type="project" value="UniProtKB-KW"/>
</dbReference>
<dbReference type="Gene3D" id="3.40.50.10540">
    <property type="entry name" value="Crotonobetainyl-coa:carnitine coa-transferase, domain 1"/>
    <property type="match status" value="1"/>
</dbReference>
<dbReference type="InterPro" id="IPR050509">
    <property type="entry name" value="CoA-transferase_III"/>
</dbReference>
<evidence type="ECO:0000313" key="2">
    <source>
        <dbReference type="Proteomes" id="UP000192790"/>
    </source>
</evidence>
<dbReference type="PANTHER" id="PTHR48228:SF5">
    <property type="entry name" value="ALPHA-METHYLACYL-COA RACEMASE"/>
    <property type="match status" value="1"/>
</dbReference>
<protein>
    <submittedName>
        <fullName evidence="1">Crotonobetainyl-CoA:carnitine CoA-transferase CaiB</fullName>
    </submittedName>
</protein>
<proteinExistence type="predicted"/>
<evidence type="ECO:0000313" key="1">
    <source>
        <dbReference type="EMBL" id="SMC82666.1"/>
    </source>
</evidence>